<organism evidence="3 4">
    <name type="scientific">Mytilus galloprovincialis</name>
    <name type="common">Mediterranean mussel</name>
    <dbReference type="NCBI Taxonomy" id="29158"/>
    <lineage>
        <taxon>Eukaryota</taxon>
        <taxon>Metazoa</taxon>
        <taxon>Spiralia</taxon>
        <taxon>Lophotrochozoa</taxon>
        <taxon>Mollusca</taxon>
        <taxon>Bivalvia</taxon>
        <taxon>Autobranchia</taxon>
        <taxon>Pteriomorphia</taxon>
        <taxon>Mytilida</taxon>
        <taxon>Mytiloidea</taxon>
        <taxon>Mytilidae</taxon>
        <taxon>Mytilinae</taxon>
        <taxon>Mytilus</taxon>
    </lineage>
</organism>
<evidence type="ECO:0008006" key="5">
    <source>
        <dbReference type="Google" id="ProtNLM"/>
    </source>
</evidence>
<evidence type="ECO:0000313" key="3">
    <source>
        <dbReference type="EMBL" id="VDH98678.1"/>
    </source>
</evidence>
<feature type="signal peptide" evidence="2">
    <location>
        <begin position="1"/>
        <end position="21"/>
    </location>
</feature>
<evidence type="ECO:0000256" key="2">
    <source>
        <dbReference type="SAM" id="SignalP"/>
    </source>
</evidence>
<sequence>MLLLTLELWLISAGLFTVVLGINDQKRLLLNDPDVIQNRLNQMESKLQDITVELNQEKQKVEHLTTQLNHQSTLISDGKPTYIRWGTHSCNTNATLIYSGQLGGTSYASTGGAANPLCMVHDVIWGSHQSEGNMAEIHGAEYQDNFWGTNTVNKDVPCAVCKPNTHSSVLMIPGRNQCLLGWTEEYHGYLSANLVSHQHTNHYICVDEKVEFLDGGAENNEGYLLYGVRAHCGSLKCPPYINGKPITCVVCSQ</sequence>
<name>A0A8B6C0X0_MYTGA</name>
<dbReference type="EMBL" id="UYJE01001037">
    <property type="protein sequence ID" value="VDH98678.1"/>
    <property type="molecule type" value="Genomic_DNA"/>
</dbReference>
<keyword evidence="2" id="KW-0732">Signal</keyword>
<dbReference type="InterPro" id="IPR051077">
    <property type="entry name" value="Ca-dependent_lectin"/>
</dbReference>
<dbReference type="OrthoDB" id="6070776at2759"/>
<gene>
    <name evidence="3" type="ORF">MGAL_10B017249</name>
</gene>
<accession>A0A8B6C0X0</accession>
<keyword evidence="4" id="KW-1185">Reference proteome</keyword>
<feature type="chain" id="PRO_5033031070" description="Short-chain collagen C4-like" evidence="2">
    <location>
        <begin position="22"/>
        <end position="253"/>
    </location>
</feature>
<protein>
    <recommendedName>
        <fullName evidence="5">Short-chain collagen C4-like</fullName>
    </recommendedName>
</protein>
<dbReference type="AlphaFoldDB" id="A0A8B6C0X0"/>
<proteinExistence type="predicted"/>
<evidence type="ECO:0000313" key="4">
    <source>
        <dbReference type="Proteomes" id="UP000596742"/>
    </source>
</evidence>
<dbReference type="Proteomes" id="UP000596742">
    <property type="component" value="Unassembled WGS sequence"/>
</dbReference>
<feature type="coiled-coil region" evidence="1">
    <location>
        <begin position="40"/>
        <end position="67"/>
    </location>
</feature>
<dbReference type="GO" id="GO:0005615">
    <property type="term" value="C:extracellular space"/>
    <property type="evidence" value="ECO:0007669"/>
    <property type="project" value="TreeGrafter"/>
</dbReference>
<dbReference type="PANTHER" id="PTHR24024:SF18">
    <property type="entry name" value="SHORT-CHAIN COLLAGEN C4-LIKE"/>
    <property type="match status" value="1"/>
</dbReference>
<evidence type="ECO:0000256" key="1">
    <source>
        <dbReference type="SAM" id="Coils"/>
    </source>
</evidence>
<dbReference type="PANTHER" id="PTHR24024">
    <property type="entry name" value="PULMONARY SURFACTANT-ASSOCIATED PROTEIN A"/>
    <property type="match status" value="1"/>
</dbReference>
<keyword evidence="1" id="KW-0175">Coiled coil</keyword>
<reference evidence="3" key="1">
    <citation type="submission" date="2018-11" db="EMBL/GenBank/DDBJ databases">
        <authorList>
            <person name="Alioto T."/>
            <person name="Alioto T."/>
        </authorList>
    </citation>
    <scope>NUCLEOTIDE SEQUENCE</scope>
</reference>
<comment type="caution">
    <text evidence="3">The sequence shown here is derived from an EMBL/GenBank/DDBJ whole genome shotgun (WGS) entry which is preliminary data.</text>
</comment>